<evidence type="ECO:0000313" key="3">
    <source>
        <dbReference type="Proteomes" id="UP001589628"/>
    </source>
</evidence>
<dbReference type="GO" id="GO:0016787">
    <property type="term" value="F:hydrolase activity"/>
    <property type="evidence" value="ECO:0007669"/>
    <property type="project" value="UniProtKB-KW"/>
</dbReference>
<dbReference type="PANTHER" id="PTHR43798">
    <property type="entry name" value="MONOACYLGLYCEROL LIPASE"/>
    <property type="match status" value="1"/>
</dbReference>
<evidence type="ECO:0000313" key="2">
    <source>
        <dbReference type="EMBL" id="MFB9885648.1"/>
    </source>
</evidence>
<dbReference type="InterPro" id="IPR050266">
    <property type="entry name" value="AB_hydrolase_sf"/>
</dbReference>
<dbReference type="EMBL" id="JBHLZN010000001">
    <property type="protein sequence ID" value="MFB9885648.1"/>
    <property type="molecule type" value="Genomic_DNA"/>
</dbReference>
<feature type="domain" description="AB hydrolase-1" evidence="1">
    <location>
        <begin position="7"/>
        <end position="251"/>
    </location>
</feature>
<comment type="caution">
    <text evidence="2">The sequence shown here is derived from an EMBL/GenBank/DDBJ whole genome shotgun (WGS) entry which is preliminary data.</text>
</comment>
<organism evidence="2 3">
    <name type="scientific">Balneatrix alpica</name>
    <dbReference type="NCBI Taxonomy" id="75684"/>
    <lineage>
        <taxon>Bacteria</taxon>
        <taxon>Pseudomonadati</taxon>
        <taxon>Pseudomonadota</taxon>
        <taxon>Gammaproteobacteria</taxon>
        <taxon>Oceanospirillales</taxon>
        <taxon>Balneatrichaceae</taxon>
        <taxon>Balneatrix</taxon>
    </lineage>
</organism>
<dbReference type="Proteomes" id="UP001589628">
    <property type="component" value="Unassembled WGS sequence"/>
</dbReference>
<reference evidence="2 3" key="1">
    <citation type="submission" date="2024-09" db="EMBL/GenBank/DDBJ databases">
        <authorList>
            <person name="Sun Q."/>
            <person name="Mori K."/>
        </authorList>
    </citation>
    <scope>NUCLEOTIDE SEQUENCE [LARGE SCALE GENOMIC DNA]</scope>
    <source>
        <strain evidence="2 3">ATCC 51285</strain>
    </source>
</reference>
<sequence>MSQTTLFFAHANGFPMGSYRKLLEQLTPYYTVQGIDRIGHDPRFPVTNNWLKLKDELLWHLRQQTTPVIGVGHSLGGMLTYMAALEQPELFQRIVLLDVPLLTRWEEWFLRLAKRSGWIDRLTPAGRTVARRRHWSSAEEAFKWFRQKPTFAAFDEECLRDYIAAGTVNSASGIELSFDPAIELAVYRTLPHHLSRYCRQLKVPVTVICGLQSDTVRPYQRRAMAKRSGVKVEVVDGGHLFPLEQPVLTAEYILQAVRQGEQGVAA</sequence>
<gene>
    <name evidence="2" type="ORF">ACFFLH_04410</name>
</gene>
<dbReference type="RefSeq" id="WP_027313731.1">
    <property type="nucleotide sequence ID" value="NZ_JBHLZN010000001.1"/>
</dbReference>
<dbReference type="InterPro" id="IPR000073">
    <property type="entry name" value="AB_hydrolase_1"/>
</dbReference>
<evidence type="ECO:0000259" key="1">
    <source>
        <dbReference type="Pfam" id="PF12697"/>
    </source>
</evidence>
<keyword evidence="2" id="KW-0378">Hydrolase</keyword>
<dbReference type="InterPro" id="IPR029058">
    <property type="entry name" value="AB_hydrolase_fold"/>
</dbReference>
<dbReference type="SUPFAM" id="SSF53474">
    <property type="entry name" value="alpha/beta-Hydrolases"/>
    <property type="match status" value="1"/>
</dbReference>
<accession>A0ABV5Z8Q4</accession>
<name>A0ABV5Z8Q4_9GAMM</name>
<protein>
    <submittedName>
        <fullName evidence="2">Alpha/beta fold hydrolase</fullName>
    </submittedName>
</protein>
<proteinExistence type="predicted"/>
<dbReference type="Pfam" id="PF12697">
    <property type="entry name" value="Abhydrolase_6"/>
    <property type="match status" value="1"/>
</dbReference>
<keyword evidence="3" id="KW-1185">Reference proteome</keyword>
<dbReference type="Gene3D" id="3.40.50.1820">
    <property type="entry name" value="alpha/beta hydrolase"/>
    <property type="match status" value="1"/>
</dbReference>